<reference evidence="2 3" key="1">
    <citation type="submission" date="2024-05" db="EMBL/GenBank/DDBJ databases">
        <authorList>
            <person name="Wallberg A."/>
        </authorList>
    </citation>
    <scope>NUCLEOTIDE SEQUENCE [LARGE SCALE GENOMIC DNA]</scope>
</reference>
<feature type="non-terminal residue" evidence="2">
    <location>
        <position position="100"/>
    </location>
</feature>
<accession>A0AAV2S476</accession>
<name>A0AAV2S476_MEGNR</name>
<dbReference type="EMBL" id="CAXKWB010043020">
    <property type="protein sequence ID" value="CAL4158885.1"/>
    <property type="molecule type" value="Genomic_DNA"/>
</dbReference>
<keyword evidence="3" id="KW-1185">Reference proteome</keyword>
<feature type="non-terminal residue" evidence="2">
    <location>
        <position position="1"/>
    </location>
</feature>
<evidence type="ECO:0000313" key="2">
    <source>
        <dbReference type="EMBL" id="CAL4158885.1"/>
    </source>
</evidence>
<dbReference type="Proteomes" id="UP001497623">
    <property type="component" value="Unassembled WGS sequence"/>
</dbReference>
<feature type="transmembrane region" description="Helical" evidence="1">
    <location>
        <begin position="12"/>
        <end position="30"/>
    </location>
</feature>
<proteinExistence type="predicted"/>
<comment type="caution">
    <text evidence="2">The sequence shown here is derived from an EMBL/GenBank/DDBJ whole genome shotgun (WGS) entry which is preliminary data.</text>
</comment>
<keyword evidence="1" id="KW-0472">Membrane</keyword>
<gene>
    <name evidence="2" type="ORF">MNOR_LOCUS32142</name>
</gene>
<protein>
    <submittedName>
        <fullName evidence="2">Uncharacterized protein</fullName>
    </submittedName>
</protein>
<dbReference type="AlphaFoldDB" id="A0AAV2S476"/>
<evidence type="ECO:0000313" key="3">
    <source>
        <dbReference type="Proteomes" id="UP001497623"/>
    </source>
</evidence>
<sequence length="100" mass="11637">RSCSLKWPHRSQFANTCITIIMLMLMGAGVQISRYYEKNEESNLIRLLKEDPNLMRDLIENTSMKKDVKNSVIENASLEKIVKKSVNIPYEVLENKSNKY</sequence>
<keyword evidence="1" id="KW-0812">Transmembrane</keyword>
<keyword evidence="1" id="KW-1133">Transmembrane helix</keyword>
<evidence type="ECO:0000256" key="1">
    <source>
        <dbReference type="SAM" id="Phobius"/>
    </source>
</evidence>
<organism evidence="2 3">
    <name type="scientific">Meganyctiphanes norvegica</name>
    <name type="common">Northern krill</name>
    <name type="synonym">Thysanopoda norvegica</name>
    <dbReference type="NCBI Taxonomy" id="48144"/>
    <lineage>
        <taxon>Eukaryota</taxon>
        <taxon>Metazoa</taxon>
        <taxon>Ecdysozoa</taxon>
        <taxon>Arthropoda</taxon>
        <taxon>Crustacea</taxon>
        <taxon>Multicrustacea</taxon>
        <taxon>Malacostraca</taxon>
        <taxon>Eumalacostraca</taxon>
        <taxon>Eucarida</taxon>
        <taxon>Euphausiacea</taxon>
        <taxon>Euphausiidae</taxon>
        <taxon>Meganyctiphanes</taxon>
    </lineage>
</organism>